<sequence>MEGINSIVHAFSLDVEDWYQSSFDFNAPVSEICVHNTRLVLDFLTQHNIRGTFFIQGLVAKAFPHLVREIHSGGHEIQSHGYSHRPINNMTPGEFKEELEETGKRLADITGEAVTGFRAPDFSIDEESFWAFEVMYECGIRYDSSVFPLKTSRYGIAGFAKGYSIIRTRSGDIEELPVSVLEMRWFNGFRVPVGGGGYFRLFPSWFLNYSLRKLAFQGQPFIIYCHPYDFNPMEWQQILKRVPGYRRLHQGVGRSKFQGKVARLLEAGGFGTMSGVLKELREEEEQTYITA</sequence>
<evidence type="ECO:0000259" key="1">
    <source>
        <dbReference type="PROSITE" id="PS51677"/>
    </source>
</evidence>
<dbReference type="PROSITE" id="PS51677">
    <property type="entry name" value="NODB"/>
    <property type="match status" value="1"/>
</dbReference>
<gene>
    <name evidence="2" type="ORF">MNBD_NITROSPIRAE03-1261</name>
</gene>
<dbReference type="InterPro" id="IPR002509">
    <property type="entry name" value="NODB_dom"/>
</dbReference>
<dbReference type="CDD" id="cd10941">
    <property type="entry name" value="CE4_PuuE_HpPgdA_like_2"/>
    <property type="match status" value="1"/>
</dbReference>
<dbReference type="InterPro" id="IPR022560">
    <property type="entry name" value="DUF3473"/>
</dbReference>
<dbReference type="AlphaFoldDB" id="A0A3B1D7N3"/>
<dbReference type="PANTHER" id="PTHR47561">
    <property type="entry name" value="POLYSACCHARIDE DEACETYLASE FAMILY PROTEIN (AFU_ORTHOLOGUE AFUA_6G05030)"/>
    <property type="match status" value="1"/>
</dbReference>
<dbReference type="Gene3D" id="3.20.20.370">
    <property type="entry name" value="Glycoside hydrolase/deacetylase"/>
    <property type="match status" value="1"/>
</dbReference>
<evidence type="ECO:0000313" key="2">
    <source>
        <dbReference type="EMBL" id="VAX32144.1"/>
    </source>
</evidence>
<dbReference type="InterPro" id="IPR045235">
    <property type="entry name" value="PuuE_HpPgdA-like"/>
</dbReference>
<name>A0A3B1D7N3_9ZZZZ</name>
<organism evidence="2">
    <name type="scientific">hydrothermal vent metagenome</name>
    <dbReference type="NCBI Taxonomy" id="652676"/>
    <lineage>
        <taxon>unclassified sequences</taxon>
        <taxon>metagenomes</taxon>
        <taxon>ecological metagenomes</taxon>
    </lineage>
</organism>
<accession>A0A3B1D7N3</accession>
<dbReference type="InterPro" id="IPR011330">
    <property type="entry name" value="Glyco_hydro/deAcase_b/a-brl"/>
</dbReference>
<proteinExistence type="predicted"/>
<reference evidence="2" key="1">
    <citation type="submission" date="2018-06" db="EMBL/GenBank/DDBJ databases">
        <authorList>
            <person name="Zhirakovskaya E."/>
        </authorList>
    </citation>
    <scope>NUCLEOTIDE SEQUENCE</scope>
</reference>
<dbReference type="GO" id="GO:0005975">
    <property type="term" value="P:carbohydrate metabolic process"/>
    <property type="evidence" value="ECO:0007669"/>
    <property type="project" value="InterPro"/>
</dbReference>
<protein>
    <recommendedName>
        <fullName evidence="1">NodB homology domain-containing protein</fullName>
    </recommendedName>
</protein>
<dbReference type="PANTHER" id="PTHR47561:SF1">
    <property type="entry name" value="POLYSACCHARIDE DEACETYLASE FAMILY PROTEIN (AFU_ORTHOLOGUE AFUA_6G05030)"/>
    <property type="match status" value="1"/>
</dbReference>
<feature type="domain" description="NodB homology" evidence="1">
    <location>
        <begin position="17"/>
        <end position="291"/>
    </location>
</feature>
<dbReference type="Pfam" id="PF11959">
    <property type="entry name" value="DUF3473"/>
    <property type="match status" value="1"/>
</dbReference>
<dbReference type="SUPFAM" id="SSF88713">
    <property type="entry name" value="Glycoside hydrolase/deacetylase"/>
    <property type="match status" value="1"/>
</dbReference>
<dbReference type="GO" id="GO:0016810">
    <property type="term" value="F:hydrolase activity, acting on carbon-nitrogen (but not peptide) bonds"/>
    <property type="evidence" value="ECO:0007669"/>
    <property type="project" value="InterPro"/>
</dbReference>
<dbReference type="Pfam" id="PF01522">
    <property type="entry name" value="Polysacc_deac_1"/>
    <property type="match status" value="1"/>
</dbReference>
<dbReference type="EMBL" id="UOGI01000129">
    <property type="protein sequence ID" value="VAX32144.1"/>
    <property type="molecule type" value="Genomic_DNA"/>
</dbReference>